<feature type="domain" description="Penicillin-binding protein transpeptidase" evidence="1">
    <location>
        <begin position="267"/>
        <end position="540"/>
    </location>
</feature>
<reference evidence="3 4" key="1">
    <citation type="submission" date="2021-08" db="EMBL/GenBank/DDBJ databases">
        <title>WGS of actinomycetes from Thailand.</title>
        <authorList>
            <person name="Thawai C."/>
        </authorList>
    </citation>
    <scope>NUCLEOTIDE SEQUENCE [LARGE SCALE GENOMIC DNA]</scope>
    <source>
        <strain evidence="3 4">PLK6-54</strain>
    </source>
</reference>
<dbReference type="InterPro" id="IPR050515">
    <property type="entry name" value="Beta-lactam/transpept"/>
</dbReference>
<comment type="caution">
    <text evidence="3">The sequence shown here is derived from an EMBL/GenBank/DDBJ whole genome shotgun (WGS) entry which is preliminary data.</text>
</comment>
<feature type="domain" description="NTF2-like N-terminal transpeptidase" evidence="2">
    <location>
        <begin position="52"/>
        <end position="165"/>
    </location>
</feature>
<protein>
    <submittedName>
        <fullName evidence="3">Penicillin-binding protein</fullName>
    </submittedName>
</protein>
<dbReference type="EMBL" id="JAINZZ010000038">
    <property type="protein sequence ID" value="MBY8880900.1"/>
    <property type="molecule type" value="Genomic_DNA"/>
</dbReference>
<dbReference type="Pfam" id="PF00905">
    <property type="entry name" value="Transpeptidase"/>
    <property type="match status" value="1"/>
</dbReference>
<evidence type="ECO:0000313" key="4">
    <source>
        <dbReference type="Proteomes" id="UP000778578"/>
    </source>
</evidence>
<dbReference type="SUPFAM" id="SSF56601">
    <property type="entry name" value="beta-lactamase/transpeptidase-like"/>
    <property type="match status" value="1"/>
</dbReference>
<dbReference type="InterPro" id="IPR007887">
    <property type="entry name" value="MecA_N"/>
</dbReference>
<accession>A0ABS7QCK4</accession>
<dbReference type="InterPro" id="IPR001460">
    <property type="entry name" value="PCN-bd_Tpept"/>
</dbReference>
<evidence type="ECO:0000259" key="1">
    <source>
        <dbReference type="Pfam" id="PF00905"/>
    </source>
</evidence>
<dbReference type="PANTHER" id="PTHR30627:SF24">
    <property type="entry name" value="PENICILLIN-BINDING PROTEIN 4B"/>
    <property type="match status" value="1"/>
</dbReference>
<dbReference type="Proteomes" id="UP000778578">
    <property type="component" value="Unassembled WGS sequence"/>
</dbReference>
<evidence type="ECO:0000259" key="2">
    <source>
        <dbReference type="Pfam" id="PF05223"/>
    </source>
</evidence>
<dbReference type="RefSeq" id="WP_222966393.1">
    <property type="nucleotide sequence ID" value="NZ_JAINZZ010000038.1"/>
</dbReference>
<dbReference type="PANTHER" id="PTHR30627">
    <property type="entry name" value="PEPTIDOGLYCAN D,D-TRANSPEPTIDASE"/>
    <property type="match status" value="1"/>
</dbReference>
<sequence>MNTAGKIGVTCLAVGVLAVGSAGVYKVVHKSGGPPRYDASSPATTPPSDTDAQQAALAFLQGWAAGPARYQEAADGTDAPAAAAAALRGYHDGLGLTSVALTGTAVAGPTAGTSNGAHVTFTVTAHVSGGTWSYADGLDVLRSSNGAEAVHWASTVLHPKLHPGQSLKAGTLPSGATGATVLGDDGRTVLTAARYPSLRDIITTVGKSGVGAGGTAGTGVAVVDAKGAFVSAAKTFTRGKPGTFTTTIDPKLQAVAEQAVKGKPKSSVVALDYTTGRIKAVAYNGPAGNTAFMGSAAPGSTMKMITSAAVIDKLGLTPSSPAPCAKTISAGGATFHNDAGESDPTADLKRAFAMSCNTAFIHVGYRMQPGDLADEAKNVFGIGTDWSVGGGVFVQDGSVPDVPPDNATQAADLIGQGKVLMNPLAVASVAATIADSHYHQPVILPGQAQKPAARPMSAGTAAAVRQLMRAAAGPGGTAAARMAGINGGAKTGTSEVGQNAETTNGWFAAYDQDDHIAVGALVIGGKTGADSAGYIARDVLLGP</sequence>
<name>A0ABS7QCK4_9ACTN</name>
<dbReference type="InterPro" id="IPR012338">
    <property type="entry name" value="Beta-lactam/transpept-like"/>
</dbReference>
<proteinExistence type="predicted"/>
<organism evidence="3 4">
    <name type="scientific">Actinacidiphila acidipaludis</name>
    <dbReference type="NCBI Taxonomy" id="2873382"/>
    <lineage>
        <taxon>Bacteria</taxon>
        <taxon>Bacillati</taxon>
        <taxon>Actinomycetota</taxon>
        <taxon>Actinomycetes</taxon>
        <taxon>Kitasatosporales</taxon>
        <taxon>Streptomycetaceae</taxon>
        <taxon>Actinacidiphila</taxon>
    </lineage>
</organism>
<dbReference type="Pfam" id="PF05223">
    <property type="entry name" value="MecA_N"/>
    <property type="match status" value="1"/>
</dbReference>
<gene>
    <name evidence="3" type="ORF">K7862_25155</name>
</gene>
<evidence type="ECO:0000313" key="3">
    <source>
        <dbReference type="EMBL" id="MBY8880900.1"/>
    </source>
</evidence>
<dbReference type="Gene3D" id="3.40.710.10">
    <property type="entry name" value="DD-peptidase/beta-lactamase superfamily"/>
    <property type="match status" value="1"/>
</dbReference>
<keyword evidence="4" id="KW-1185">Reference proteome</keyword>